<keyword evidence="10" id="KW-0998">Cell outer membrane</keyword>
<comment type="caution">
    <text evidence="13">The sequence shown here is derived from an EMBL/GenBank/DDBJ whole genome shotgun (WGS) entry which is preliminary data.</text>
</comment>
<feature type="chain" id="PRO_5045216479" evidence="11">
    <location>
        <begin position="23"/>
        <end position="325"/>
    </location>
</feature>
<accession>A0ABV0FVB0</accession>
<dbReference type="CDD" id="cd00342">
    <property type="entry name" value="gram_neg_porins"/>
    <property type="match status" value="1"/>
</dbReference>
<protein>
    <submittedName>
        <fullName evidence="13">Porin</fullName>
    </submittedName>
</protein>
<keyword evidence="4" id="KW-1134">Transmembrane beta strand</keyword>
<evidence type="ECO:0000256" key="11">
    <source>
        <dbReference type="SAM" id="SignalP"/>
    </source>
</evidence>
<dbReference type="InterPro" id="IPR023614">
    <property type="entry name" value="Porin_dom_sf"/>
</dbReference>
<dbReference type="Pfam" id="PF13609">
    <property type="entry name" value="Porin_4"/>
    <property type="match status" value="1"/>
</dbReference>
<dbReference type="RefSeq" id="WP_347702695.1">
    <property type="nucleotide sequence ID" value="NZ_JBDPZD010000001.1"/>
</dbReference>
<dbReference type="Gene3D" id="2.40.160.10">
    <property type="entry name" value="Porin"/>
    <property type="match status" value="1"/>
</dbReference>
<comment type="subcellular location">
    <subcellularLocation>
        <location evidence="1">Cell outer membrane</location>
        <topology evidence="1">Multi-pass membrane protein</topology>
    </subcellularLocation>
</comment>
<evidence type="ECO:0000256" key="9">
    <source>
        <dbReference type="ARBA" id="ARBA00023136"/>
    </source>
</evidence>
<gene>
    <name evidence="13" type="ORF">ABDJ85_00135</name>
</gene>
<evidence type="ECO:0000256" key="6">
    <source>
        <dbReference type="ARBA" id="ARBA00022729"/>
    </source>
</evidence>
<keyword evidence="3" id="KW-0813">Transport</keyword>
<dbReference type="PANTHER" id="PTHR34501">
    <property type="entry name" value="PROTEIN YDDL-RELATED"/>
    <property type="match status" value="1"/>
</dbReference>
<organism evidence="13 14">
    <name type="scientific">Roseateles paludis</name>
    <dbReference type="NCBI Taxonomy" id="3145238"/>
    <lineage>
        <taxon>Bacteria</taxon>
        <taxon>Pseudomonadati</taxon>
        <taxon>Pseudomonadota</taxon>
        <taxon>Betaproteobacteria</taxon>
        <taxon>Burkholderiales</taxon>
        <taxon>Sphaerotilaceae</taxon>
        <taxon>Roseateles</taxon>
    </lineage>
</organism>
<feature type="signal peptide" evidence="11">
    <location>
        <begin position="1"/>
        <end position="22"/>
    </location>
</feature>
<keyword evidence="5" id="KW-0812">Transmembrane</keyword>
<keyword evidence="6 11" id="KW-0732">Signal</keyword>
<keyword evidence="8" id="KW-0626">Porin</keyword>
<keyword evidence="14" id="KW-1185">Reference proteome</keyword>
<evidence type="ECO:0000256" key="3">
    <source>
        <dbReference type="ARBA" id="ARBA00022448"/>
    </source>
</evidence>
<dbReference type="EMBL" id="JBDPZD010000001">
    <property type="protein sequence ID" value="MEO3689854.1"/>
    <property type="molecule type" value="Genomic_DNA"/>
</dbReference>
<dbReference type="Proteomes" id="UP001495147">
    <property type="component" value="Unassembled WGS sequence"/>
</dbReference>
<sequence>MKPRLTLVAGLMALAAASTAQAQSSVNLYGLLDLSVGQTKAPGTSGAVKSVDSGNMTTSFFGLKGSEDLGGGLTASFTVESFLRPDAGAAGRFATDNFWARSANVSLSSKSAGTLRLGRITTPFFIATLVHNALGDSFGFSPSIRQVFTSGTVTGDTGWSDAVSYSTPNMGGFSAVAMMAAGEGGGGRNTALSGSYSSGAFSGALSYQQVKKGATVDDTTTSSVHASYDFGAVKLFGQYFKVDNDTKNVDYKISAVGASVPAGPGKVLLQYTQTKASAGAGRKGFAFGYDYFISKRTDLYAIYLDDKVDNLSSGYSYGFGVRHSF</sequence>
<evidence type="ECO:0000313" key="14">
    <source>
        <dbReference type="Proteomes" id="UP001495147"/>
    </source>
</evidence>
<feature type="domain" description="Porin" evidence="12">
    <location>
        <begin position="12"/>
        <end position="310"/>
    </location>
</feature>
<evidence type="ECO:0000256" key="8">
    <source>
        <dbReference type="ARBA" id="ARBA00023114"/>
    </source>
</evidence>
<evidence type="ECO:0000256" key="5">
    <source>
        <dbReference type="ARBA" id="ARBA00022692"/>
    </source>
</evidence>
<keyword evidence="9" id="KW-0472">Membrane</keyword>
<dbReference type="InterPro" id="IPR050298">
    <property type="entry name" value="Gram-neg_bact_OMP"/>
</dbReference>
<evidence type="ECO:0000256" key="1">
    <source>
        <dbReference type="ARBA" id="ARBA00004571"/>
    </source>
</evidence>
<evidence type="ECO:0000256" key="4">
    <source>
        <dbReference type="ARBA" id="ARBA00022452"/>
    </source>
</evidence>
<evidence type="ECO:0000256" key="2">
    <source>
        <dbReference type="ARBA" id="ARBA00011233"/>
    </source>
</evidence>
<comment type="subunit">
    <text evidence="2">Homotrimer.</text>
</comment>
<keyword evidence="7" id="KW-0406">Ion transport</keyword>
<evidence type="ECO:0000256" key="10">
    <source>
        <dbReference type="ARBA" id="ARBA00023237"/>
    </source>
</evidence>
<name>A0ABV0FVB0_9BURK</name>
<proteinExistence type="predicted"/>
<dbReference type="SUPFAM" id="SSF56935">
    <property type="entry name" value="Porins"/>
    <property type="match status" value="1"/>
</dbReference>
<evidence type="ECO:0000313" key="13">
    <source>
        <dbReference type="EMBL" id="MEO3689854.1"/>
    </source>
</evidence>
<dbReference type="PANTHER" id="PTHR34501:SF9">
    <property type="entry name" value="MAJOR OUTER MEMBRANE PROTEIN P.IA"/>
    <property type="match status" value="1"/>
</dbReference>
<evidence type="ECO:0000259" key="12">
    <source>
        <dbReference type="Pfam" id="PF13609"/>
    </source>
</evidence>
<evidence type="ECO:0000256" key="7">
    <source>
        <dbReference type="ARBA" id="ARBA00023065"/>
    </source>
</evidence>
<dbReference type="InterPro" id="IPR033900">
    <property type="entry name" value="Gram_neg_porin_domain"/>
</dbReference>
<reference evidence="13 14" key="1">
    <citation type="submission" date="2024-05" db="EMBL/GenBank/DDBJ databases">
        <title>Roseateles sp. DJS-2-20 16S ribosomal RNA gene Genome sequencing and assembly.</title>
        <authorList>
            <person name="Woo H."/>
        </authorList>
    </citation>
    <scope>NUCLEOTIDE SEQUENCE [LARGE SCALE GENOMIC DNA]</scope>
    <source>
        <strain evidence="13 14">DJS-2-20</strain>
    </source>
</reference>